<evidence type="ECO:0000256" key="3">
    <source>
        <dbReference type="ARBA" id="ARBA00023002"/>
    </source>
</evidence>
<evidence type="ECO:0000256" key="6">
    <source>
        <dbReference type="PIRSR" id="PIRSR000183-2"/>
    </source>
</evidence>
<dbReference type="Proteomes" id="UP000028839">
    <property type="component" value="Unassembled WGS sequence"/>
</dbReference>
<dbReference type="GO" id="GO:0005886">
    <property type="term" value="C:plasma membrane"/>
    <property type="evidence" value="ECO:0007669"/>
    <property type="project" value="TreeGrafter"/>
</dbReference>
<evidence type="ECO:0000256" key="2">
    <source>
        <dbReference type="ARBA" id="ARBA00012897"/>
    </source>
</evidence>
<evidence type="ECO:0000259" key="9">
    <source>
        <dbReference type="SMART" id="SM01003"/>
    </source>
</evidence>
<dbReference type="InterPro" id="IPR007698">
    <property type="entry name" value="AlaDH/PNT_NAD(H)-bd"/>
</dbReference>
<feature type="binding site" evidence="7">
    <location>
        <position position="277"/>
    </location>
    <ligand>
        <name>NAD(+)</name>
        <dbReference type="ChEBI" id="CHEBI:57540"/>
    </ligand>
</feature>
<feature type="binding site" evidence="7">
    <location>
        <position position="202"/>
    </location>
    <ligand>
        <name>NAD(+)</name>
        <dbReference type="ChEBI" id="CHEBI:57540"/>
    </ligand>
</feature>
<comment type="caution">
    <text evidence="10">The sequence shown here is derived from an EMBL/GenBank/DDBJ whole genome shotgun (WGS) entry which is preliminary data.</text>
</comment>
<feature type="active site" description="Proton donor/acceptor" evidence="5">
    <location>
        <position position="96"/>
    </location>
</feature>
<dbReference type="GO" id="GO:0000286">
    <property type="term" value="F:alanine dehydrogenase activity"/>
    <property type="evidence" value="ECO:0007669"/>
    <property type="project" value="UniProtKB-UniRule"/>
</dbReference>
<dbReference type="InterPro" id="IPR036291">
    <property type="entry name" value="NAD(P)-bd_dom_sf"/>
</dbReference>
<keyword evidence="4 7" id="KW-0520">NAD</keyword>
<name>A0A0E2ZAD3_9GAMM</name>
<keyword evidence="3 4" id="KW-0560">Oxidoreductase</keyword>
<dbReference type="Pfam" id="PF05222">
    <property type="entry name" value="AlaDh_PNT_N"/>
    <property type="match status" value="1"/>
</dbReference>
<accession>A0A0E2ZAD3</accession>
<dbReference type="Pfam" id="PF01262">
    <property type="entry name" value="AlaDh_PNT_C"/>
    <property type="match status" value="1"/>
</dbReference>
<dbReference type="PANTHER" id="PTHR42795:SF1">
    <property type="entry name" value="ALANINE DEHYDROGENASE"/>
    <property type="match status" value="1"/>
</dbReference>
<feature type="binding site" evidence="7">
    <location>
        <position position="133"/>
    </location>
    <ligand>
        <name>NAD(+)</name>
        <dbReference type="ChEBI" id="CHEBI:57540"/>
    </ligand>
</feature>
<gene>
    <name evidence="10" type="ORF">IB75_01765</name>
</gene>
<dbReference type="EMBL" id="JPGN01000011">
    <property type="protein sequence ID" value="KFI20655.1"/>
    <property type="molecule type" value="Genomic_DNA"/>
</dbReference>
<dbReference type="AlphaFoldDB" id="A0A0E2ZAD3"/>
<feature type="binding site" evidence="6">
    <location>
        <position position="15"/>
    </location>
    <ligand>
        <name>substrate</name>
    </ligand>
</feature>
<evidence type="ECO:0000256" key="1">
    <source>
        <dbReference type="ARBA" id="ARBA00005689"/>
    </source>
</evidence>
<evidence type="ECO:0000256" key="5">
    <source>
        <dbReference type="PIRSR" id="PIRSR000183-1"/>
    </source>
</evidence>
<dbReference type="OrthoDB" id="9804592at2"/>
<dbReference type="InterPro" id="IPR007886">
    <property type="entry name" value="AlaDH/PNT_N"/>
</dbReference>
<evidence type="ECO:0000259" key="8">
    <source>
        <dbReference type="SMART" id="SM01002"/>
    </source>
</evidence>
<evidence type="ECO:0000256" key="7">
    <source>
        <dbReference type="PIRSR" id="PIRSR000183-3"/>
    </source>
</evidence>
<dbReference type="SMART" id="SM01002">
    <property type="entry name" value="AlaDh_PNT_C"/>
    <property type="match status" value="1"/>
</dbReference>
<feature type="binding site" evidence="7">
    <location>
        <begin position="265"/>
        <end position="268"/>
    </location>
    <ligand>
        <name>NAD(+)</name>
        <dbReference type="ChEBI" id="CHEBI:57540"/>
    </ligand>
</feature>
<dbReference type="SMART" id="SM01003">
    <property type="entry name" value="AlaDh_PNT_N"/>
    <property type="match status" value="1"/>
</dbReference>
<feature type="active site" description="Proton donor/acceptor" evidence="5">
    <location>
        <position position="268"/>
    </location>
</feature>
<dbReference type="GO" id="GO:0042853">
    <property type="term" value="P:L-alanine catabolic process"/>
    <property type="evidence" value="ECO:0007669"/>
    <property type="project" value="InterPro"/>
</dbReference>
<reference evidence="10 11" key="1">
    <citation type="submission" date="2014-07" db="EMBL/GenBank/DDBJ databases">
        <title>Comparative analysis of Nitrosococcus oceani genome inventories of strains from Pacific and Atlantic gyres.</title>
        <authorList>
            <person name="Lim C.K."/>
            <person name="Wang L."/>
            <person name="Sayavedra-Soto L.A."/>
            <person name="Klotz M.G."/>
        </authorList>
    </citation>
    <scope>NUCLEOTIDE SEQUENCE [LARGE SCALE GENOMIC DNA]</scope>
    <source>
        <strain evidence="10 11">C-27</strain>
    </source>
</reference>
<dbReference type="InterPro" id="IPR008141">
    <property type="entry name" value="Ala_DH"/>
</dbReference>
<dbReference type="SUPFAM" id="SSF52283">
    <property type="entry name" value="Formate/glycerate dehydrogenase catalytic domain-like"/>
    <property type="match status" value="1"/>
</dbReference>
<dbReference type="EC" id="1.4.1.1" evidence="2 4"/>
<feature type="binding site" evidence="7">
    <location>
        <begin position="237"/>
        <end position="238"/>
    </location>
    <ligand>
        <name>NAD(+)</name>
        <dbReference type="ChEBI" id="CHEBI:57540"/>
    </ligand>
</feature>
<feature type="domain" description="Alanine dehydrogenase/pyridine nucleotide transhydrogenase NAD(H)-binding" evidence="8">
    <location>
        <begin position="148"/>
        <end position="295"/>
    </location>
</feature>
<evidence type="ECO:0000256" key="4">
    <source>
        <dbReference type="PIRNR" id="PIRNR000183"/>
    </source>
</evidence>
<evidence type="ECO:0000313" key="11">
    <source>
        <dbReference type="Proteomes" id="UP000028839"/>
    </source>
</evidence>
<dbReference type="HOGENOM" id="CLU_003376_3_0_6"/>
<dbReference type="Gene3D" id="3.40.50.720">
    <property type="entry name" value="NAD(P)-binding Rossmann-like Domain"/>
    <property type="match status" value="2"/>
</dbReference>
<feature type="domain" description="Alanine dehydrogenase/pyridine nucleotide transhydrogenase N-terminal" evidence="9">
    <location>
        <begin position="4"/>
        <end position="136"/>
    </location>
</feature>
<evidence type="ECO:0000313" key="10">
    <source>
        <dbReference type="EMBL" id="KFI20655.1"/>
    </source>
</evidence>
<organism evidence="10 11">
    <name type="scientific">Nitrosococcus oceani C-27</name>
    <dbReference type="NCBI Taxonomy" id="314279"/>
    <lineage>
        <taxon>Bacteria</taxon>
        <taxon>Pseudomonadati</taxon>
        <taxon>Pseudomonadota</taxon>
        <taxon>Gammaproteobacteria</taxon>
        <taxon>Chromatiales</taxon>
        <taxon>Chromatiaceae</taxon>
        <taxon>Nitrosococcus</taxon>
    </lineage>
</organism>
<dbReference type="PIRSF" id="PIRSF000183">
    <property type="entry name" value="Alanine_dh"/>
    <property type="match status" value="1"/>
</dbReference>
<dbReference type="PANTHER" id="PTHR42795">
    <property type="entry name" value="ALANINE DEHYDROGENASE"/>
    <property type="match status" value="1"/>
</dbReference>
<comment type="similarity">
    <text evidence="1 4">Belongs to the AlaDH/PNT family.</text>
</comment>
<protein>
    <recommendedName>
        <fullName evidence="2 4">Alanine dehydrogenase</fullName>
        <ecNumber evidence="2 4">1.4.1.1</ecNumber>
    </recommendedName>
</protein>
<feature type="binding site" evidence="6">
    <location>
        <position position="75"/>
    </location>
    <ligand>
        <name>substrate</name>
    </ligand>
</feature>
<keyword evidence="7" id="KW-0547">Nucleotide-binding</keyword>
<dbReference type="GO" id="GO:0000166">
    <property type="term" value="F:nucleotide binding"/>
    <property type="evidence" value="ECO:0007669"/>
    <property type="project" value="UniProtKB-KW"/>
</dbReference>
<sequence length="357" mass="37894">MRIGIPREIKTLEGRVALVPEATVELVQQGHEVFIERAAGDPSGYPDAAYQAAGVTLLPDARSLYDTVELIVKVKEPIGPELELLRADHLLFSFLHLAAEPKLAQCLMEIGLTAVAFETVAVGDELPLLIPMSDIAGRLSIQVGATLLHRSQGGKGLLLGGLPGVSRGRVVVLGAGTAGRSAVAVAAALGSEVIVFERRRDRLAQMYHLGQNVTALYPYQEKLKEAIADADLLIGAVLQAGARTPRLVSAEMVRNMRPGSIVVDISVDQGGCIETTRPTTYIEPTYMWEEVVHFAVTNMPGAVPRSASQALSSALLPYVLILSQKGWENHPALAAGINIKAGVVVHAAVQESLAAST</sequence>
<feature type="binding site" evidence="7">
    <location>
        <begin position="296"/>
        <end position="299"/>
    </location>
    <ligand>
        <name>NAD(+)</name>
        <dbReference type="ChEBI" id="CHEBI:57540"/>
    </ligand>
</feature>
<feature type="binding site" evidence="7">
    <location>
        <begin position="177"/>
        <end position="178"/>
    </location>
    <ligand>
        <name>NAD(+)</name>
        <dbReference type="ChEBI" id="CHEBI:57540"/>
    </ligand>
</feature>
<dbReference type="NCBIfam" id="TIGR00518">
    <property type="entry name" value="alaDH"/>
    <property type="match status" value="1"/>
</dbReference>
<proteinExistence type="inferred from homology"/>
<dbReference type="SUPFAM" id="SSF51735">
    <property type="entry name" value="NAD(P)-binding Rossmann-fold domains"/>
    <property type="match status" value="1"/>
</dbReference>
<dbReference type="CDD" id="cd05305">
    <property type="entry name" value="L-AlaDH"/>
    <property type="match status" value="1"/>
</dbReference>
<comment type="catalytic activity">
    <reaction evidence="4">
        <text>L-alanine + NAD(+) + H2O = pyruvate + NH4(+) + NADH + H(+)</text>
        <dbReference type="Rhea" id="RHEA:18405"/>
        <dbReference type="ChEBI" id="CHEBI:15361"/>
        <dbReference type="ChEBI" id="CHEBI:15377"/>
        <dbReference type="ChEBI" id="CHEBI:15378"/>
        <dbReference type="ChEBI" id="CHEBI:28938"/>
        <dbReference type="ChEBI" id="CHEBI:57540"/>
        <dbReference type="ChEBI" id="CHEBI:57945"/>
        <dbReference type="ChEBI" id="CHEBI:57972"/>
        <dbReference type="EC" id="1.4.1.1"/>
    </reaction>
</comment>